<dbReference type="EMBL" id="LR796949">
    <property type="protein sequence ID" value="CAB4177401.1"/>
    <property type="molecule type" value="Genomic_DNA"/>
</dbReference>
<dbReference type="EMBL" id="LR797387">
    <property type="protein sequence ID" value="CAB4212491.1"/>
    <property type="molecule type" value="Genomic_DNA"/>
</dbReference>
<dbReference type="EMBL" id="LR796449">
    <property type="protein sequence ID" value="CAB4145666.1"/>
    <property type="molecule type" value="Genomic_DNA"/>
</dbReference>
<organism evidence="2">
    <name type="scientific">uncultured Caudovirales phage</name>
    <dbReference type="NCBI Taxonomy" id="2100421"/>
    <lineage>
        <taxon>Viruses</taxon>
        <taxon>Duplodnaviria</taxon>
        <taxon>Heunggongvirae</taxon>
        <taxon>Uroviricota</taxon>
        <taxon>Caudoviricetes</taxon>
        <taxon>Peduoviridae</taxon>
        <taxon>Maltschvirus</taxon>
        <taxon>Maltschvirus maltsch</taxon>
    </lineage>
</organism>
<proteinExistence type="predicted"/>
<evidence type="ECO:0000313" key="7">
    <source>
        <dbReference type="EMBL" id="CAB4212491.1"/>
    </source>
</evidence>
<name>A0A6J5PLM8_9CAUD</name>
<dbReference type="EMBL" id="LR796856">
    <property type="protein sequence ID" value="CAB4170241.1"/>
    <property type="molecule type" value="Genomic_DNA"/>
</dbReference>
<sequence>MISEEQQIIDNEIEICEFKECRKKYLQMDIKNILNELGDNQGDITGQAYLALMRAKELVEIQGEHIEQLQKQIQSITARTKAIPRQDLRQQSGNGIRNAVALPLRGGFDTDFD</sequence>
<dbReference type="EMBL" id="LR797275">
    <property type="protein sequence ID" value="CAB4199173.1"/>
    <property type="molecule type" value="Genomic_DNA"/>
</dbReference>
<accession>A0A6J5PLM8</accession>
<evidence type="ECO:0000313" key="5">
    <source>
        <dbReference type="EMBL" id="CAB4186439.1"/>
    </source>
</evidence>
<evidence type="ECO:0000313" key="1">
    <source>
        <dbReference type="EMBL" id="CAB4145666.1"/>
    </source>
</evidence>
<gene>
    <name evidence="4" type="ORF">UFOVP1088_25</name>
    <name evidence="5" type="ORF">UFOVP1149_38</name>
    <name evidence="6" type="ORF">UFOVP1330_25</name>
    <name evidence="7" type="ORF">UFOVP1441_19</name>
    <name evidence="1" type="ORF">UFOVP486_26</name>
    <name evidence="2" type="ORF">UFOVP911_7</name>
    <name evidence="3" type="ORF">UFOVP997_45</name>
</gene>
<dbReference type="EMBL" id="LR797095">
    <property type="protein sequence ID" value="CAB4186439.1"/>
    <property type="molecule type" value="Genomic_DNA"/>
</dbReference>
<reference evidence="2" key="1">
    <citation type="submission" date="2020-05" db="EMBL/GenBank/DDBJ databases">
        <authorList>
            <person name="Chiriac C."/>
            <person name="Salcher M."/>
            <person name="Ghai R."/>
            <person name="Kavagutti S V."/>
        </authorList>
    </citation>
    <scope>NUCLEOTIDE SEQUENCE</scope>
</reference>
<protein>
    <submittedName>
        <fullName evidence="2">Uncharacterized protein</fullName>
    </submittedName>
</protein>
<evidence type="ECO:0000313" key="2">
    <source>
        <dbReference type="EMBL" id="CAB4170241.1"/>
    </source>
</evidence>
<evidence type="ECO:0000313" key="3">
    <source>
        <dbReference type="EMBL" id="CAB4177401.1"/>
    </source>
</evidence>
<evidence type="ECO:0000313" key="4">
    <source>
        <dbReference type="EMBL" id="CAB4182858.1"/>
    </source>
</evidence>
<dbReference type="EMBL" id="LR797028">
    <property type="protein sequence ID" value="CAB4182858.1"/>
    <property type="molecule type" value="Genomic_DNA"/>
</dbReference>
<evidence type="ECO:0000313" key="6">
    <source>
        <dbReference type="EMBL" id="CAB4199173.1"/>
    </source>
</evidence>